<keyword evidence="1" id="KW-0433">Leucine-rich repeat</keyword>
<dbReference type="InterPro" id="IPR041118">
    <property type="entry name" value="Rx_N"/>
</dbReference>
<evidence type="ECO:0008006" key="12">
    <source>
        <dbReference type="Google" id="ProtNLM"/>
    </source>
</evidence>
<feature type="domain" description="Disease resistance protein winged helix" evidence="8">
    <location>
        <begin position="382"/>
        <end position="446"/>
    </location>
</feature>
<keyword evidence="5" id="KW-0067">ATP-binding</keyword>
<dbReference type="InterPro" id="IPR027417">
    <property type="entry name" value="P-loop_NTPase"/>
</dbReference>
<dbReference type="SUPFAM" id="SSF52058">
    <property type="entry name" value="L domain-like"/>
    <property type="match status" value="1"/>
</dbReference>
<dbReference type="EMBL" id="CM009290">
    <property type="protein sequence ID" value="PNT52467.1"/>
    <property type="molecule type" value="Genomic_DNA"/>
</dbReference>
<dbReference type="GO" id="GO:0098542">
    <property type="term" value="P:defense response to other organism"/>
    <property type="evidence" value="ECO:0000318"/>
    <property type="project" value="GO_Central"/>
</dbReference>
<feature type="domain" description="Disease resistance N-terminal" evidence="7">
    <location>
        <begin position="6"/>
        <end position="52"/>
    </location>
</feature>
<accession>A0A2K2BRR3</accession>
<dbReference type="Gene3D" id="3.80.10.10">
    <property type="entry name" value="Ribonuclease Inhibitor"/>
    <property type="match status" value="2"/>
</dbReference>
<dbReference type="InterPro" id="IPR058922">
    <property type="entry name" value="WHD_DRP"/>
</dbReference>
<dbReference type="InterPro" id="IPR056789">
    <property type="entry name" value="LRR_R13L1-DRL21"/>
</dbReference>
<feature type="domain" description="R13L1/DRL21-like LRR repeat region" evidence="9">
    <location>
        <begin position="646"/>
        <end position="768"/>
    </location>
</feature>
<protein>
    <recommendedName>
        <fullName evidence="12">Disease resistance RPP13-like protein 1</fullName>
    </recommendedName>
</protein>
<feature type="domain" description="NB-ARC" evidence="6">
    <location>
        <begin position="131"/>
        <end position="297"/>
    </location>
</feature>
<reference evidence="10 11" key="1">
    <citation type="journal article" date="2006" name="Science">
        <title>The genome of black cottonwood, Populus trichocarpa (Torr. &amp; Gray).</title>
        <authorList>
            <person name="Tuskan G.A."/>
            <person name="Difazio S."/>
            <person name="Jansson S."/>
            <person name="Bohlmann J."/>
            <person name="Grigoriev I."/>
            <person name="Hellsten U."/>
            <person name="Putnam N."/>
            <person name="Ralph S."/>
            <person name="Rombauts S."/>
            <person name="Salamov A."/>
            <person name="Schein J."/>
            <person name="Sterck L."/>
            <person name="Aerts A."/>
            <person name="Bhalerao R.R."/>
            <person name="Bhalerao R.P."/>
            <person name="Blaudez D."/>
            <person name="Boerjan W."/>
            <person name="Brun A."/>
            <person name="Brunner A."/>
            <person name="Busov V."/>
            <person name="Campbell M."/>
            <person name="Carlson J."/>
            <person name="Chalot M."/>
            <person name="Chapman J."/>
            <person name="Chen G.L."/>
            <person name="Cooper D."/>
            <person name="Coutinho P.M."/>
            <person name="Couturier J."/>
            <person name="Covert S."/>
            <person name="Cronk Q."/>
            <person name="Cunningham R."/>
            <person name="Davis J."/>
            <person name="Degroeve S."/>
            <person name="Dejardin A."/>
            <person name="Depamphilis C."/>
            <person name="Detter J."/>
            <person name="Dirks B."/>
            <person name="Dubchak I."/>
            <person name="Duplessis S."/>
            <person name="Ehlting J."/>
            <person name="Ellis B."/>
            <person name="Gendler K."/>
            <person name="Goodstein D."/>
            <person name="Gribskov M."/>
            <person name="Grimwood J."/>
            <person name="Groover A."/>
            <person name="Gunter L."/>
            <person name="Hamberger B."/>
            <person name="Heinze B."/>
            <person name="Helariutta Y."/>
            <person name="Henrissat B."/>
            <person name="Holligan D."/>
            <person name="Holt R."/>
            <person name="Huang W."/>
            <person name="Islam-Faridi N."/>
            <person name="Jones S."/>
            <person name="Jones-Rhoades M."/>
            <person name="Jorgensen R."/>
            <person name="Joshi C."/>
            <person name="Kangasjarvi J."/>
            <person name="Karlsson J."/>
            <person name="Kelleher C."/>
            <person name="Kirkpatrick R."/>
            <person name="Kirst M."/>
            <person name="Kohler A."/>
            <person name="Kalluri U."/>
            <person name="Larimer F."/>
            <person name="Leebens-Mack J."/>
            <person name="Leple J.C."/>
            <person name="Locascio P."/>
            <person name="Lou Y."/>
            <person name="Lucas S."/>
            <person name="Martin F."/>
            <person name="Montanini B."/>
            <person name="Napoli C."/>
            <person name="Nelson D.R."/>
            <person name="Nelson C."/>
            <person name="Nieminen K."/>
            <person name="Nilsson O."/>
            <person name="Pereda V."/>
            <person name="Peter G."/>
            <person name="Philippe R."/>
            <person name="Pilate G."/>
            <person name="Poliakov A."/>
            <person name="Razumovskaya J."/>
            <person name="Richardson P."/>
            <person name="Rinaldi C."/>
            <person name="Ritland K."/>
            <person name="Rouze P."/>
            <person name="Ryaboy D."/>
            <person name="Schmutz J."/>
            <person name="Schrader J."/>
            <person name="Segerman B."/>
            <person name="Shin H."/>
            <person name="Siddiqui A."/>
            <person name="Sterky F."/>
            <person name="Terry A."/>
            <person name="Tsai C.J."/>
            <person name="Uberbacher E."/>
            <person name="Unneberg P."/>
            <person name="Vahala J."/>
            <person name="Wall K."/>
            <person name="Wessler S."/>
            <person name="Yang G."/>
            <person name="Yin T."/>
            <person name="Douglas C."/>
            <person name="Marra M."/>
            <person name="Sandberg G."/>
            <person name="Van de Peer Y."/>
            <person name="Rokhsar D."/>
        </authorList>
    </citation>
    <scope>NUCLEOTIDE SEQUENCE [LARGE SCALE GENOMIC DNA]</scope>
    <source>
        <strain evidence="11">cv. Nisqually</strain>
    </source>
</reference>
<dbReference type="Gene3D" id="1.10.8.430">
    <property type="entry name" value="Helical domain of apoptotic protease-activating factors"/>
    <property type="match status" value="1"/>
</dbReference>
<dbReference type="InterPro" id="IPR002182">
    <property type="entry name" value="NB-ARC"/>
</dbReference>
<keyword evidence="4" id="KW-0611">Plant defense</keyword>
<evidence type="ECO:0000259" key="8">
    <source>
        <dbReference type="Pfam" id="PF23559"/>
    </source>
</evidence>
<evidence type="ECO:0000259" key="9">
    <source>
        <dbReference type="Pfam" id="PF25019"/>
    </source>
</evidence>
<dbReference type="SUPFAM" id="SSF52540">
    <property type="entry name" value="P-loop containing nucleoside triphosphate hydrolases"/>
    <property type="match status" value="1"/>
</dbReference>
<evidence type="ECO:0000259" key="6">
    <source>
        <dbReference type="Pfam" id="PF00931"/>
    </source>
</evidence>
<evidence type="ECO:0000259" key="7">
    <source>
        <dbReference type="Pfam" id="PF18052"/>
    </source>
</evidence>
<evidence type="ECO:0000313" key="11">
    <source>
        <dbReference type="Proteomes" id="UP000006729"/>
    </source>
</evidence>
<dbReference type="PANTHER" id="PTHR36766:SF40">
    <property type="entry name" value="DISEASE RESISTANCE PROTEIN RGA3"/>
    <property type="match status" value="1"/>
</dbReference>
<dbReference type="Proteomes" id="UP000006729">
    <property type="component" value="Chromosome 1"/>
</dbReference>
<sequence length="983" mass="111769">MIPFFLLDDAEEKQLIKPDVKNWLGEVKDAVYETEDVLDEIGYEAQRSKFEGYSQTSMDHVWNFLSSKLNLLSKKEKETAEKLKKIFEKLERAVRHKGDLRPIEGIAGGKPLTEKKGPLPDEFHVYGRDADKEAVMELLKLDRENGPKVVAIPIVGLGGVGKTTLAQIVYNDRRVEQMFQLKAWVWVAEQFDVSRVIEDMLKEVNAKIFANKEADELLKEALKGKKVFLVLDNVCSIEYNEWHELLLSLQDVEKGSKIIVTTHSEHVAKAIETAIPPHPVDGITDEECWLLFANHAFGGINSTAESHLEELGREIVSKCKGLPLAARTLGGVFHSKTDYKEWEMIAKRRMWSLSNENIPPALKLSYYHLPSDEKRCSSYCAIIPKGSTFRKDQLIMLWMAEGFLGNEDMEYRGNEYFDDLVWRSLFQQSRDDPSSFIMHDLINDLAQYVSGEFCFKVGEFGSSKAPKKTRHFSHQLKDYNHVLKIFEDIHEVPPLRTFVSMSDESKFHIDLDEKVLHDLLPMLNRLRVLSLSRQYWELYTLEKIVWITPLLDSIGNLKHLRYLDLSAMNMTRLPEKVSALYSLQTIILRGCRHLMVLPTNMSNLINLQHLIIEGTCLREMPSQMRKLIMLQKLTDFFLGKQSGSNLKELGKLVNLRGTLSIWDLQNTLSVQDALEADLKSKKHLEKLRFSWDGRTGDSQRGRVILEKLEPHSNVKSLVICGYGGRLFPDWVGDSAFSNLATLTLNQCKNCTSLPPLGQLSSLKQLCVMSLDRIVAVGSEFYGRCPSMKKPLLLSKNSDEEGGGAFPLLKELWIQDCPNLTNALPILPSLSTLGIENCPLLVVSIPRNPIFTTMKLNGNSRYMFIKKSSPGLVSLKGDFLLKGMEQIGGISTFLQAIEVEKCDSLKCLNLELFPNLRSLEIKRCANLESLCADEECLVNFTSLASLKIIQCPNLVYFPELRAPELRKLQLLECINLESFPKHMH</sequence>
<dbReference type="Pfam" id="PF23559">
    <property type="entry name" value="WHD_DRP"/>
    <property type="match status" value="1"/>
</dbReference>
<keyword evidence="2" id="KW-0677">Repeat</keyword>
<dbReference type="PANTHER" id="PTHR36766">
    <property type="entry name" value="PLANT BROAD-SPECTRUM MILDEW RESISTANCE PROTEIN RPW8"/>
    <property type="match status" value="1"/>
</dbReference>
<keyword evidence="3" id="KW-0547">Nucleotide-binding</keyword>
<dbReference type="Gene3D" id="3.40.50.300">
    <property type="entry name" value="P-loop containing nucleotide triphosphate hydrolases"/>
    <property type="match status" value="1"/>
</dbReference>
<dbReference type="GO" id="GO:0005524">
    <property type="term" value="F:ATP binding"/>
    <property type="evidence" value="ECO:0007669"/>
    <property type="project" value="UniProtKB-KW"/>
</dbReference>
<organism evidence="10 11">
    <name type="scientific">Populus trichocarpa</name>
    <name type="common">Western balsam poplar</name>
    <name type="synonym">Populus balsamifera subsp. trichocarpa</name>
    <dbReference type="NCBI Taxonomy" id="3694"/>
    <lineage>
        <taxon>Eukaryota</taxon>
        <taxon>Viridiplantae</taxon>
        <taxon>Streptophyta</taxon>
        <taxon>Embryophyta</taxon>
        <taxon>Tracheophyta</taxon>
        <taxon>Spermatophyta</taxon>
        <taxon>Magnoliopsida</taxon>
        <taxon>eudicotyledons</taxon>
        <taxon>Gunneridae</taxon>
        <taxon>Pentapetalae</taxon>
        <taxon>rosids</taxon>
        <taxon>fabids</taxon>
        <taxon>Malpighiales</taxon>
        <taxon>Salicaceae</taxon>
        <taxon>Saliceae</taxon>
        <taxon>Populus</taxon>
    </lineage>
</organism>
<evidence type="ECO:0000256" key="1">
    <source>
        <dbReference type="ARBA" id="ARBA00022614"/>
    </source>
</evidence>
<evidence type="ECO:0000256" key="5">
    <source>
        <dbReference type="ARBA" id="ARBA00022840"/>
    </source>
</evidence>
<dbReference type="GO" id="GO:0043531">
    <property type="term" value="F:ADP binding"/>
    <property type="evidence" value="ECO:0007669"/>
    <property type="project" value="InterPro"/>
</dbReference>
<name>A0A2K2BRR3_POPTR</name>
<evidence type="ECO:0000313" key="10">
    <source>
        <dbReference type="EMBL" id="PNT52467.1"/>
    </source>
</evidence>
<proteinExistence type="predicted"/>
<evidence type="ECO:0000256" key="2">
    <source>
        <dbReference type="ARBA" id="ARBA00022737"/>
    </source>
</evidence>
<dbReference type="Pfam" id="PF18052">
    <property type="entry name" value="Rx_N"/>
    <property type="match status" value="1"/>
</dbReference>
<dbReference type="PRINTS" id="PR00364">
    <property type="entry name" value="DISEASERSIST"/>
</dbReference>
<dbReference type="AlphaFoldDB" id="A0A2K2BRR3"/>
<dbReference type="InterPro" id="IPR042197">
    <property type="entry name" value="Apaf_helical"/>
</dbReference>
<gene>
    <name evidence="10" type="ORF">POPTR_001G033100</name>
</gene>
<keyword evidence="11" id="KW-1185">Reference proteome</keyword>
<evidence type="ECO:0000256" key="3">
    <source>
        <dbReference type="ARBA" id="ARBA00022741"/>
    </source>
</evidence>
<dbReference type="InterPro" id="IPR032675">
    <property type="entry name" value="LRR_dom_sf"/>
</dbReference>
<dbReference type="Gene3D" id="1.20.5.4130">
    <property type="match status" value="1"/>
</dbReference>
<dbReference type="Pfam" id="PF25019">
    <property type="entry name" value="LRR_R13L1-DRL21"/>
    <property type="match status" value="1"/>
</dbReference>
<evidence type="ECO:0000256" key="4">
    <source>
        <dbReference type="ARBA" id="ARBA00022821"/>
    </source>
</evidence>
<dbReference type="Pfam" id="PF00931">
    <property type="entry name" value="NB-ARC"/>
    <property type="match status" value="1"/>
</dbReference>
<dbReference type="InParanoid" id="A0A2K2BRR3"/>